<dbReference type="InterPro" id="IPR017853">
    <property type="entry name" value="GH"/>
</dbReference>
<dbReference type="PROSITE" id="PS00653">
    <property type="entry name" value="GLYCOSYL_HYDROL_F1_2"/>
    <property type="match status" value="1"/>
</dbReference>
<dbReference type="InterPro" id="IPR018120">
    <property type="entry name" value="Glyco_hydro_1_AS"/>
</dbReference>
<dbReference type="GO" id="GO:0008706">
    <property type="term" value="F:6-phospho-beta-glucosidase activity"/>
    <property type="evidence" value="ECO:0007669"/>
    <property type="project" value="UniProtKB-EC"/>
</dbReference>
<dbReference type="SUPFAM" id="SSF51445">
    <property type="entry name" value="(Trans)glycosidases"/>
    <property type="match status" value="1"/>
</dbReference>
<dbReference type="NCBIfam" id="NF007356">
    <property type="entry name" value="PRK09852.1"/>
    <property type="match status" value="1"/>
</dbReference>
<evidence type="ECO:0000313" key="10">
    <source>
        <dbReference type="Proteomes" id="UP000247523"/>
    </source>
</evidence>
<proteinExistence type="inferred from homology"/>
<dbReference type="GO" id="GO:0016052">
    <property type="term" value="P:carbohydrate catabolic process"/>
    <property type="evidence" value="ECO:0007669"/>
    <property type="project" value="TreeGrafter"/>
</dbReference>
<comment type="similarity">
    <text evidence="1 5">Belongs to the glycosyl hydrolase 1 family.</text>
</comment>
<name>A0A255I8G5_9FIRM</name>
<reference evidence="7 10" key="2">
    <citation type="submission" date="2018-05" db="EMBL/GenBank/DDBJ databases">
        <title>Genomic Encyclopedia of Type Strains, Phase IV (KMG-IV): sequencing the most valuable type-strain genomes for metagenomic binning, comparative biology and taxonomic classification.</title>
        <authorList>
            <person name="Goeker M."/>
        </authorList>
    </citation>
    <scope>NUCLEOTIDE SEQUENCE [LARGE SCALE GENOMIC DNA]</scope>
    <source>
        <strain evidence="7 10">DSM 28816</strain>
    </source>
</reference>
<evidence type="ECO:0000256" key="6">
    <source>
        <dbReference type="RuleBase" id="RU004468"/>
    </source>
</evidence>
<evidence type="ECO:0000313" key="9">
    <source>
        <dbReference type="Proteomes" id="UP000216411"/>
    </source>
</evidence>
<sequence length="474" mass="54625">MVIENDFLWGGAMAANQCEGAYLEDGKGMSPMDILPCVQCGRKEAMYHPGIAMEKDYEYYPSHEGIDFYHRYQEDIALLAEMGIKAFRTSISWARIFPNGDEVLPNELGLQFYDNLFDECLKYKIEPIVTICHFDTPLSLTMKYGGWADRRVIEFYLAYCEVLFKRYEKKVKYWMTFNEINMITHIPFFGGGVMIREDEKANQITYQAAHHQLVASALATKLARTINEKMQVGCMLAAGSFYPYSCNPQDVWQAIEKNQDTYLFIDVQVRGKYPSYAQRIWNEKNVTLNMQKGDKEILQANTVDFIAFSYYSSRLTSVDLEFSNNIVDGNAIQTLRNPYLDITQWGRQIDPLGLRITMNELYDRYQKPLFVVENGLGAVDKVEADGSIQDDYRIDYTKKHIEEVKAAMNDGVECLGYLTWGCIDLVSAGTGEMEKRYGFIYVDRDNKGNGTLERKKKKSFVWYKKVIESNGKLL</sequence>
<dbReference type="Pfam" id="PF00232">
    <property type="entry name" value="Glyco_hydro_1"/>
    <property type="match status" value="1"/>
</dbReference>
<protein>
    <submittedName>
        <fullName evidence="8">6-phospho-beta-glucosidase</fullName>
        <ecNumber evidence="8">3.2.1.86</ecNumber>
    </submittedName>
</protein>
<keyword evidence="9" id="KW-1185">Reference proteome</keyword>
<evidence type="ECO:0000313" key="7">
    <source>
        <dbReference type="EMBL" id="PXV89159.1"/>
    </source>
</evidence>
<dbReference type="GO" id="GO:0005829">
    <property type="term" value="C:cytosol"/>
    <property type="evidence" value="ECO:0007669"/>
    <property type="project" value="TreeGrafter"/>
</dbReference>
<dbReference type="FunFam" id="3.20.20.80:FF:000004">
    <property type="entry name" value="Beta-glucosidase 6-phospho-beta-glucosidase"/>
    <property type="match status" value="1"/>
</dbReference>
<gene>
    <name evidence="7" type="ORF">C8E03_107136</name>
    <name evidence="8" type="ORF">CG710_009630</name>
</gene>
<evidence type="ECO:0000256" key="1">
    <source>
        <dbReference type="ARBA" id="ARBA00010838"/>
    </source>
</evidence>
<evidence type="ECO:0000256" key="2">
    <source>
        <dbReference type="ARBA" id="ARBA00022801"/>
    </source>
</evidence>
<dbReference type="PANTHER" id="PTHR10353">
    <property type="entry name" value="GLYCOSYL HYDROLASE"/>
    <property type="match status" value="1"/>
</dbReference>
<dbReference type="EC" id="3.2.1.86" evidence="8"/>
<dbReference type="PRINTS" id="PR00131">
    <property type="entry name" value="GLHYDRLASE1"/>
</dbReference>
<evidence type="ECO:0000256" key="3">
    <source>
        <dbReference type="ARBA" id="ARBA00023295"/>
    </source>
</evidence>
<reference evidence="8 9" key="1">
    <citation type="journal article" date="2017" name="Genome Announc.">
        <title>Draft Genome Sequence of a Sporulating and Motile Strain of Lachnotalea glycerini Isolated from Water in Quebec City, Canada.</title>
        <authorList>
            <person name="Maheux A.F."/>
            <person name="Boudreau D.K."/>
            <person name="Berube E."/>
            <person name="Boissinot M."/>
            <person name="Raymond F."/>
            <person name="Brodeur S."/>
            <person name="Corbeil J."/>
            <person name="Isabel S."/>
            <person name="Omar R.F."/>
            <person name="Bergeron M.G."/>
        </authorList>
    </citation>
    <scope>NUCLEOTIDE SEQUENCE [LARGE SCALE GENOMIC DNA]</scope>
    <source>
        <strain evidence="8 9">CCRI-19302</strain>
    </source>
</reference>
<dbReference type="Gene3D" id="3.20.20.80">
    <property type="entry name" value="Glycosidases"/>
    <property type="match status" value="1"/>
</dbReference>
<comment type="caution">
    <text evidence="8">The sequence shown here is derived from an EMBL/GenBank/DDBJ whole genome shotgun (WGS) entry which is preliminary data.</text>
</comment>
<dbReference type="AlphaFoldDB" id="A0A255I8G5"/>
<dbReference type="RefSeq" id="WP_094378235.1">
    <property type="nucleotide sequence ID" value="NZ_NOKA02000015.1"/>
</dbReference>
<dbReference type="Proteomes" id="UP000216411">
    <property type="component" value="Unassembled WGS sequence"/>
</dbReference>
<keyword evidence="2 6" id="KW-0378">Hydrolase</keyword>
<dbReference type="Proteomes" id="UP000247523">
    <property type="component" value="Unassembled WGS sequence"/>
</dbReference>
<organism evidence="8 9">
    <name type="scientific">Lachnotalea glycerini</name>
    <dbReference type="NCBI Taxonomy" id="1763509"/>
    <lineage>
        <taxon>Bacteria</taxon>
        <taxon>Bacillati</taxon>
        <taxon>Bacillota</taxon>
        <taxon>Clostridia</taxon>
        <taxon>Lachnospirales</taxon>
        <taxon>Lachnospiraceae</taxon>
        <taxon>Lachnotalea</taxon>
    </lineage>
</organism>
<dbReference type="OrthoDB" id="2339329at2"/>
<dbReference type="InterPro" id="IPR033132">
    <property type="entry name" value="GH_1_N_CS"/>
</dbReference>
<evidence type="ECO:0000256" key="4">
    <source>
        <dbReference type="PROSITE-ProRule" id="PRU10055"/>
    </source>
</evidence>
<dbReference type="EMBL" id="NOKA02000015">
    <property type="protein sequence ID" value="RDY31491.1"/>
    <property type="molecule type" value="Genomic_DNA"/>
</dbReference>
<dbReference type="PROSITE" id="PS00572">
    <property type="entry name" value="GLYCOSYL_HYDROL_F1_1"/>
    <property type="match status" value="1"/>
</dbReference>
<keyword evidence="3 6" id="KW-0326">Glycosidase</keyword>
<feature type="active site" description="Nucleophile" evidence="4">
    <location>
        <position position="373"/>
    </location>
</feature>
<reference evidence="8" key="3">
    <citation type="submission" date="2018-07" db="EMBL/GenBank/DDBJ databases">
        <authorList>
            <person name="Quirk P.G."/>
            <person name="Krulwich T.A."/>
        </authorList>
    </citation>
    <scope>NUCLEOTIDE SEQUENCE</scope>
    <source>
        <strain evidence="8">CCRI-19302</strain>
    </source>
</reference>
<dbReference type="PANTHER" id="PTHR10353:SF296">
    <property type="entry name" value="6-PHOSPHO-BETA-GLUCOSIDASE"/>
    <property type="match status" value="1"/>
</dbReference>
<dbReference type="EMBL" id="QICS01000007">
    <property type="protein sequence ID" value="PXV89159.1"/>
    <property type="molecule type" value="Genomic_DNA"/>
</dbReference>
<dbReference type="NCBIfam" id="NF007158">
    <property type="entry name" value="PRK09593.1"/>
    <property type="match status" value="1"/>
</dbReference>
<accession>A0A255I8G5</accession>
<evidence type="ECO:0000313" key="8">
    <source>
        <dbReference type="EMBL" id="RDY31491.1"/>
    </source>
</evidence>
<evidence type="ECO:0000256" key="5">
    <source>
        <dbReference type="RuleBase" id="RU003690"/>
    </source>
</evidence>
<dbReference type="InterPro" id="IPR001360">
    <property type="entry name" value="Glyco_hydro_1"/>
</dbReference>